<evidence type="ECO:0000256" key="1">
    <source>
        <dbReference type="SAM" id="Coils"/>
    </source>
</evidence>
<dbReference type="EMBL" id="WUWG01000001">
    <property type="protein sequence ID" value="MXU64577.1"/>
    <property type="molecule type" value="Genomic_DNA"/>
</dbReference>
<proteinExistence type="predicted"/>
<feature type="domain" description="N-acetyltransferase" evidence="2">
    <location>
        <begin position="109"/>
        <end position="245"/>
    </location>
</feature>
<organism evidence="3 4">
    <name type="scientific">Oceanomicrobium pacificus</name>
    <dbReference type="NCBI Taxonomy" id="2692916"/>
    <lineage>
        <taxon>Bacteria</taxon>
        <taxon>Pseudomonadati</taxon>
        <taxon>Pseudomonadota</taxon>
        <taxon>Alphaproteobacteria</taxon>
        <taxon>Rhodobacterales</taxon>
        <taxon>Paracoccaceae</taxon>
        <taxon>Oceanomicrobium</taxon>
    </lineage>
</organism>
<gene>
    <name evidence="3" type="ORF">GSH16_03890</name>
</gene>
<dbReference type="PROSITE" id="PS51186">
    <property type="entry name" value="GNAT"/>
    <property type="match status" value="1"/>
</dbReference>
<sequence>MAPTPQELYRAVDRTWAPADVITEGPWTIRRGEGGGKRVSAATLNRRDIDDLSRAIEQAEEAMSGIGQEPLFMIRDGDALLDARLGAIGYRIVDPVTLFVASADRLSRMDHPDHSVIRCDAPLAIQRDIWAAGGVGPERIAAMERVTAPKTFLLARCDNQPAACAFIAADGDVTMLHAMEVAPRFRRRGLGRLVTAAAAEWAMEQGSGWLSLLATRANTAANGLYRAMGMEAAAQYHYRQRQTQPPRDR</sequence>
<dbReference type="SUPFAM" id="SSF55729">
    <property type="entry name" value="Acyl-CoA N-acyltransferases (Nat)"/>
    <property type="match status" value="1"/>
</dbReference>
<protein>
    <submittedName>
        <fullName evidence="3">GNAT family N-acetyltransferase</fullName>
    </submittedName>
</protein>
<name>A0A6B0TJH3_9RHOB</name>
<comment type="caution">
    <text evidence="3">The sequence shown here is derived from an EMBL/GenBank/DDBJ whole genome shotgun (WGS) entry which is preliminary data.</text>
</comment>
<keyword evidence="1" id="KW-0175">Coiled coil</keyword>
<dbReference type="AlphaFoldDB" id="A0A6B0TJH3"/>
<keyword evidence="4" id="KW-1185">Reference proteome</keyword>
<dbReference type="Gene3D" id="3.40.630.30">
    <property type="match status" value="1"/>
</dbReference>
<dbReference type="RefSeq" id="WP_160852095.1">
    <property type="nucleotide sequence ID" value="NZ_WUWG01000001.1"/>
</dbReference>
<dbReference type="GO" id="GO:0016747">
    <property type="term" value="F:acyltransferase activity, transferring groups other than amino-acyl groups"/>
    <property type="evidence" value="ECO:0007669"/>
    <property type="project" value="InterPro"/>
</dbReference>
<dbReference type="InterPro" id="IPR000182">
    <property type="entry name" value="GNAT_dom"/>
</dbReference>
<dbReference type="InterPro" id="IPR016181">
    <property type="entry name" value="Acyl_CoA_acyltransferase"/>
</dbReference>
<feature type="coiled-coil region" evidence="1">
    <location>
        <begin position="42"/>
        <end position="69"/>
    </location>
</feature>
<evidence type="ECO:0000313" key="4">
    <source>
        <dbReference type="Proteomes" id="UP000436016"/>
    </source>
</evidence>
<dbReference type="Proteomes" id="UP000436016">
    <property type="component" value="Unassembled WGS sequence"/>
</dbReference>
<keyword evidence="3" id="KW-0808">Transferase</keyword>
<accession>A0A6B0TJH3</accession>
<reference evidence="3 4" key="1">
    <citation type="submission" date="2019-12" db="EMBL/GenBank/DDBJ databases">
        <title>Strain KN286 was isolated from seawater, which was collected from Caroline Seamount in the tropical western Pacific.</title>
        <authorList>
            <person name="Wang Q."/>
        </authorList>
    </citation>
    <scope>NUCLEOTIDE SEQUENCE [LARGE SCALE GENOMIC DNA]</scope>
    <source>
        <strain evidence="3 4">KN286</strain>
    </source>
</reference>
<dbReference type="Pfam" id="PF00583">
    <property type="entry name" value="Acetyltransf_1"/>
    <property type="match status" value="1"/>
</dbReference>
<evidence type="ECO:0000259" key="2">
    <source>
        <dbReference type="PROSITE" id="PS51186"/>
    </source>
</evidence>
<evidence type="ECO:0000313" key="3">
    <source>
        <dbReference type="EMBL" id="MXU64577.1"/>
    </source>
</evidence>